<evidence type="ECO:0000313" key="5">
    <source>
        <dbReference type="EMBL" id="BAL89212.1"/>
    </source>
</evidence>
<name>I0H875_ACTM4</name>
<dbReference type="AlphaFoldDB" id="I0H875"/>
<dbReference type="EMBL" id="AP012319">
    <property type="protein sequence ID" value="BAL89212.1"/>
    <property type="molecule type" value="Genomic_DNA"/>
</dbReference>
<feature type="binding site" evidence="3">
    <location>
        <begin position="320"/>
        <end position="327"/>
    </location>
    <ligand>
        <name>ATP</name>
        <dbReference type="ChEBI" id="CHEBI:30616"/>
    </ligand>
</feature>
<evidence type="ECO:0000256" key="1">
    <source>
        <dbReference type="ARBA" id="ARBA00022741"/>
    </source>
</evidence>
<feature type="domain" description="FtsK" evidence="4">
    <location>
        <begin position="607"/>
        <end position="778"/>
    </location>
</feature>
<dbReference type="PATRIC" id="fig|512565.3.peg.3978"/>
<evidence type="ECO:0000256" key="2">
    <source>
        <dbReference type="ARBA" id="ARBA00022840"/>
    </source>
</evidence>
<dbReference type="GO" id="GO:0005524">
    <property type="term" value="F:ATP binding"/>
    <property type="evidence" value="ECO:0007669"/>
    <property type="project" value="UniProtKB-UniRule"/>
</dbReference>
<reference evidence="5 6" key="1">
    <citation type="submission" date="2012-02" db="EMBL/GenBank/DDBJ databases">
        <title>Complete genome sequence of Actinoplanes missouriensis 431 (= NBRC 102363).</title>
        <authorList>
            <person name="Ohnishi Y."/>
            <person name="Ishikawa J."/>
            <person name="Sekine M."/>
            <person name="Hosoyama A."/>
            <person name="Harada T."/>
            <person name="Narita H."/>
            <person name="Hata T."/>
            <person name="Konno Y."/>
            <person name="Tutikane K."/>
            <person name="Fujita N."/>
            <person name="Horinouchi S."/>
            <person name="Hayakawa M."/>
        </authorList>
    </citation>
    <scope>NUCLEOTIDE SEQUENCE [LARGE SCALE GENOMIC DNA]</scope>
    <source>
        <strain evidence="6">ATCC 14538 / DSM 43046 / CBS 188.64 / JCM 3121 / NBRC 102363 / NCIMB 12654 / NRRL B-3342 / UNCC 431</strain>
    </source>
</reference>
<dbReference type="PANTHER" id="PTHR22683">
    <property type="entry name" value="SPORULATION PROTEIN RELATED"/>
    <property type="match status" value="1"/>
</dbReference>
<sequence>MSTWTGASPSTSLLYQARTALPPGALDLACHAAVPAVLDVGLLHLLRINFFVDPPTVLGHDVEAELLNSALFAPAGPGLYQVDPQLRGLLLAGLDAAYGIDRLRKVALLLEQYTNQADPWQPRELEYAQRLTALSIVEPSRAADWLANAQQQAAGRETFGQDWFVAMRERLTESPGDMAETYARLLDQQPTPDTVRALGQLGLLPGAPVGEIVERLRHLAESGDAAVAAMAVEVSDTLRPLFRYGVSPVPQNEDRHVSLLNLLALDPMALADVVGTAWRPRTNRDFLRVPIGETPAGKPVDLDLKEAAQRGMGPHGLVIGAGGSGRHELLRTIVTALALTHTPDRVNFLLVDSRWNTTFGALADLPHTAGTATALIPDPYLIDRLVEALDGELNRRKDLLREAGNFASAQDYERSRRAGRELEKLPTLVVICDEFTELLSAGPETLRQVFRRIGRTGRALGVHLMLSARRLTEEQLGDLATYLSYRIALRTDAASESRLALGTTEAHELPDEPGTGYLNAGPGPAIRFRAARLTGPIADSLDTVVDILRNSGPPARPVWLPPLTRQAALDEALGSLRVTSEHGLHAGGLHGELLLPIAVYDQPRQQRQDLFWIDLSGDRGHVAVVGARLAGKSPAIRTLVYALALTHTPREMQFYCLGDLAGSAGELRALPHVGGVADDYDTHQVRRTVLFLEQLVSQRQHDRDDGAFGIVFLIIDDCALFRERFPNLRDAVAGLAAEGAGYGVHLIVAARDWAEFWLPVDDFGSRLELRLDDPTTSILDPQAARRVPRQVGRGIVAAPSGAVVDFLALRPGLSGDQWPDPPARAVADAWTGSPAPPIPMLPDVLPYWMIPGGFERMRVPIGIGDERLQQIHIDFRLSPHFLVTGDPGRGKTSFLRALAATLTRQVPAEAVRVIHIDPMNGNAARLIASTIGIVEERLPGPDGSRYQPGPEVFVLVDDYHVLAGERSPLRPLVQHLVHGRDIGLHLVIAHRYTDRSAADPVLLRLRELNSAAMVLPGPRTEMSISAGFAGPMPRGRGIISVRDEEVQLIQLYLPPTGEDSET</sequence>
<keyword evidence="2 3" id="KW-0067">ATP-binding</keyword>
<keyword evidence="6" id="KW-1185">Reference proteome</keyword>
<dbReference type="SUPFAM" id="SSF52540">
    <property type="entry name" value="P-loop containing nucleoside triphosphate hydrolases"/>
    <property type="match status" value="3"/>
</dbReference>
<dbReference type="HOGENOM" id="CLU_003134_1_0_11"/>
<feature type="binding site" evidence="3">
    <location>
        <begin position="626"/>
        <end position="633"/>
    </location>
    <ligand>
        <name>ATP</name>
        <dbReference type="ChEBI" id="CHEBI:30616"/>
    </ligand>
</feature>
<dbReference type="GO" id="GO:0003677">
    <property type="term" value="F:DNA binding"/>
    <property type="evidence" value="ECO:0007669"/>
    <property type="project" value="InterPro"/>
</dbReference>
<gene>
    <name evidence="5" type="ordered locus">AMIS_39920</name>
</gene>
<dbReference type="PROSITE" id="PS50901">
    <property type="entry name" value="FTSK"/>
    <property type="match status" value="2"/>
</dbReference>
<evidence type="ECO:0000256" key="3">
    <source>
        <dbReference type="PROSITE-ProRule" id="PRU00289"/>
    </source>
</evidence>
<evidence type="ECO:0000313" key="6">
    <source>
        <dbReference type="Proteomes" id="UP000007882"/>
    </source>
</evidence>
<dbReference type="Gene3D" id="3.40.50.300">
    <property type="entry name" value="P-loop containing nucleotide triphosphate hydrolases"/>
    <property type="match status" value="3"/>
</dbReference>
<dbReference type="InterPro" id="IPR027417">
    <property type="entry name" value="P-loop_NTPase"/>
</dbReference>
<evidence type="ECO:0000259" key="4">
    <source>
        <dbReference type="PROSITE" id="PS50901"/>
    </source>
</evidence>
<feature type="domain" description="FtsK" evidence="4">
    <location>
        <begin position="297"/>
        <end position="498"/>
    </location>
</feature>
<dbReference type="InterPro" id="IPR003593">
    <property type="entry name" value="AAA+_ATPase"/>
</dbReference>
<keyword evidence="1 3" id="KW-0547">Nucleotide-binding</keyword>
<dbReference type="PANTHER" id="PTHR22683:SF1">
    <property type="entry name" value="TYPE VII SECRETION SYSTEM PROTEIN ESSC"/>
    <property type="match status" value="1"/>
</dbReference>
<dbReference type="Pfam" id="PF01580">
    <property type="entry name" value="FtsK_SpoIIIE"/>
    <property type="match status" value="3"/>
</dbReference>
<dbReference type="InterPro" id="IPR002543">
    <property type="entry name" value="FtsK_dom"/>
</dbReference>
<organism evidence="5 6">
    <name type="scientific">Actinoplanes missouriensis (strain ATCC 14538 / DSM 43046 / CBS 188.64 / JCM 3121 / NBRC 102363 / NCIMB 12654 / NRRL B-3342 / UNCC 431)</name>
    <dbReference type="NCBI Taxonomy" id="512565"/>
    <lineage>
        <taxon>Bacteria</taxon>
        <taxon>Bacillati</taxon>
        <taxon>Actinomycetota</taxon>
        <taxon>Actinomycetes</taxon>
        <taxon>Micromonosporales</taxon>
        <taxon>Micromonosporaceae</taxon>
        <taxon>Actinoplanes</taxon>
    </lineage>
</organism>
<protein>
    <submittedName>
        <fullName evidence="5">Putative FtsK/SpoIIIE family protein</fullName>
    </submittedName>
</protein>
<dbReference type="RefSeq" id="WP_014444106.1">
    <property type="nucleotide sequence ID" value="NC_017093.1"/>
</dbReference>
<accession>I0H875</accession>
<proteinExistence type="predicted"/>
<dbReference type="STRING" id="512565.AMIS_39920"/>
<dbReference type="InterPro" id="IPR050206">
    <property type="entry name" value="FtsK/SpoIIIE/SftA"/>
</dbReference>
<dbReference type="Proteomes" id="UP000007882">
    <property type="component" value="Chromosome"/>
</dbReference>
<dbReference type="eggNOG" id="COG1674">
    <property type="taxonomic scope" value="Bacteria"/>
</dbReference>
<dbReference type="KEGG" id="ams:AMIS_39920"/>
<dbReference type="SMART" id="SM00382">
    <property type="entry name" value="AAA"/>
    <property type="match status" value="2"/>
</dbReference>